<dbReference type="PANTHER" id="PTHR36155">
    <property type="entry name" value="BLL5354 PROTEIN"/>
    <property type="match status" value="1"/>
</dbReference>
<dbReference type="HOGENOM" id="CLU_138382_0_0_0"/>
<sequence length="160" mass="17678">MEIKTISIEKPEDLNFILGQSHFIKTVEDLYEAMVNAVPGAKFGLAFCESSGPCLVRYTGTDEELVELAKKNAYQLSAGHCFILFMKDIFPVNVLNAVKNVPEVCRVFCASANPVQVLVAETEQGRGILGVIDGFASKGIETDEDIQARKELLRKFGYKQ</sequence>
<name>A0A081C5S9_VECG1</name>
<dbReference type="Gene3D" id="3.40.1520.10">
    <property type="entry name" value="Ta1353-like"/>
    <property type="match status" value="1"/>
</dbReference>
<dbReference type="Proteomes" id="UP000030661">
    <property type="component" value="Unassembled WGS sequence"/>
</dbReference>
<reference evidence="1" key="1">
    <citation type="journal article" date="2015" name="PeerJ">
        <title>First genomic representation of candidate bacterial phylum KSB3 points to enhanced environmental sensing as a trigger of wastewater bulking.</title>
        <authorList>
            <person name="Sekiguchi Y."/>
            <person name="Ohashi A."/>
            <person name="Parks D.H."/>
            <person name="Yamauchi T."/>
            <person name="Tyson G.W."/>
            <person name="Hugenholtz P."/>
        </authorList>
    </citation>
    <scope>NUCLEOTIDE SEQUENCE [LARGE SCALE GENOMIC DNA]</scope>
</reference>
<dbReference type="SUPFAM" id="SSF103165">
    <property type="entry name" value="Ta1353-like"/>
    <property type="match status" value="1"/>
</dbReference>
<dbReference type="PANTHER" id="PTHR36155:SF1">
    <property type="entry name" value="BLL5354 PROTEIN"/>
    <property type="match status" value="1"/>
</dbReference>
<dbReference type="eggNOG" id="COG1839">
    <property type="taxonomic scope" value="Bacteria"/>
</dbReference>
<dbReference type="STRING" id="1499967.U27_06920"/>
<dbReference type="InterPro" id="IPR007153">
    <property type="entry name" value="Adenosine_kinase"/>
</dbReference>
<dbReference type="Pfam" id="PF04008">
    <property type="entry name" value="Adenosine_kin"/>
    <property type="match status" value="1"/>
</dbReference>
<evidence type="ECO:0000313" key="2">
    <source>
        <dbReference type="Proteomes" id="UP000030661"/>
    </source>
</evidence>
<organism evidence="1">
    <name type="scientific">Vecturithrix granuli</name>
    <dbReference type="NCBI Taxonomy" id="1499967"/>
    <lineage>
        <taxon>Bacteria</taxon>
        <taxon>Candidatus Moduliflexota</taxon>
        <taxon>Candidatus Vecturitrichia</taxon>
        <taxon>Candidatus Vecturitrichales</taxon>
        <taxon>Candidatus Vecturitrichaceae</taxon>
        <taxon>Candidatus Vecturithrix</taxon>
    </lineage>
</organism>
<proteinExistence type="predicted"/>
<accession>A0A081C5S9</accession>
<evidence type="ECO:0008006" key="3">
    <source>
        <dbReference type="Google" id="ProtNLM"/>
    </source>
</evidence>
<protein>
    <recommendedName>
        <fullName evidence="3">Adenosine specific kinase</fullName>
    </recommendedName>
</protein>
<dbReference type="AlphaFoldDB" id="A0A081C5S9"/>
<gene>
    <name evidence="1" type="ORF">U27_06920</name>
</gene>
<keyword evidence="2" id="KW-1185">Reference proteome</keyword>
<dbReference type="EMBL" id="DF820471">
    <property type="protein sequence ID" value="GAK59934.1"/>
    <property type="molecule type" value="Genomic_DNA"/>
</dbReference>
<evidence type="ECO:0000313" key="1">
    <source>
        <dbReference type="EMBL" id="GAK59934.1"/>
    </source>
</evidence>
<dbReference type="InterPro" id="IPR036902">
    <property type="entry name" value="Ta1353-like_sf"/>
</dbReference>